<evidence type="ECO:0000259" key="7">
    <source>
        <dbReference type="Pfam" id="PF01330"/>
    </source>
</evidence>
<dbReference type="EMBL" id="PXYX01000027">
    <property type="protein sequence ID" value="PSR25655.1"/>
    <property type="molecule type" value="Genomic_DNA"/>
</dbReference>
<gene>
    <name evidence="6 9" type="primary">ruvA</name>
    <name evidence="9" type="ORF">C7B47_11720</name>
</gene>
<dbReference type="GO" id="GO:0000400">
    <property type="term" value="F:four-way junction DNA binding"/>
    <property type="evidence" value="ECO:0007669"/>
    <property type="project" value="UniProtKB-UniRule"/>
</dbReference>
<dbReference type="Pfam" id="PF01330">
    <property type="entry name" value="RuvA_N"/>
    <property type="match status" value="1"/>
</dbReference>
<comment type="caution">
    <text evidence="6">Lacks conserved residue(s) required for the propagation of feature annotation.</text>
</comment>
<comment type="function">
    <text evidence="6">The RuvA-RuvB-RuvC complex processes Holliday junction (HJ) DNA during genetic recombination and DNA repair, while the RuvA-RuvB complex plays an important role in the rescue of blocked DNA replication forks via replication fork reversal (RFR). RuvA specifically binds to HJ cruciform DNA, conferring on it an open structure. The RuvB hexamer acts as an ATP-dependent pump, pulling dsDNA into and through the RuvAB complex. HJ branch migration allows RuvC to scan DNA until it finds its consensus sequence, where it cleaves and resolves the cruciform DNA.</text>
</comment>
<evidence type="ECO:0000256" key="5">
    <source>
        <dbReference type="ARBA" id="ARBA00023204"/>
    </source>
</evidence>
<evidence type="ECO:0000256" key="2">
    <source>
        <dbReference type="ARBA" id="ARBA00022763"/>
    </source>
</evidence>
<sequence length="195" mass="21299">MISEITGIVVHKDQDTCVVNVHGIGFLVETSRITSSQLPACGHEVHLYTHLVVREDNWRLVGFISPEERETFLDLLSVGGLGIKGALSVLSVLGIDGLENAIVQGDWQRIKEAPGVGAKLAQRIQLELSGKWQNRPVKVATPLKPSADEPGDEIVQGLMALGYSREEAQYAAQQVDSQGDVATRIRQALRALDRR</sequence>
<feature type="domain" description="DNA helicase Holliday junction RuvA type" evidence="7">
    <location>
        <begin position="1"/>
        <end position="60"/>
    </location>
</feature>
<dbReference type="GO" id="GO:0006281">
    <property type="term" value="P:DNA repair"/>
    <property type="evidence" value="ECO:0007669"/>
    <property type="project" value="UniProtKB-UniRule"/>
</dbReference>
<dbReference type="CDD" id="cd14332">
    <property type="entry name" value="UBA_RuvA_C"/>
    <property type="match status" value="1"/>
</dbReference>
<keyword evidence="5 6" id="KW-0234">DNA repair</keyword>
<dbReference type="InterPro" id="IPR036267">
    <property type="entry name" value="RuvA_C_sf"/>
</dbReference>
<dbReference type="Pfam" id="PF07499">
    <property type="entry name" value="RuvA_C"/>
    <property type="match status" value="1"/>
</dbReference>
<dbReference type="InterPro" id="IPR013849">
    <property type="entry name" value="DNA_helicase_Holl-junc_RuvA_I"/>
</dbReference>
<evidence type="ECO:0000256" key="3">
    <source>
        <dbReference type="ARBA" id="ARBA00023125"/>
    </source>
</evidence>
<feature type="domain" description="Holliday junction DNA helicase RuvA C-terminal" evidence="8">
    <location>
        <begin position="152"/>
        <end position="192"/>
    </location>
</feature>
<evidence type="ECO:0000256" key="4">
    <source>
        <dbReference type="ARBA" id="ARBA00023172"/>
    </source>
</evidence>
<accession>A0A1R0IQ56</accession>
<dbReference type="RefSeq" id="WP_020374559.1">
    <property type="nucleotide sequence ID" value="NZ_MDZD01000018.1"/>
</dbReference>
<dbReference type="GO" id="GO:0009379">
    <property type="term" value="C:Holliday junction helicase complex"/>
    <property type="evidence" value="ECO:0007669"/>
    <property type="project" value="InterPro"/>
</dbReference>
<dbReference type="Pfam" id="PF14520">
    <property type="entry name" value="HHH_5"/>
    <property type="match status" value="1"/>
</dbReference>
<evidence type="ECO:0000313" key="10">
    <source>
        <dbReference type="Proteomes" id="UP000242705"/>
    </source>
</evidence>
<comment type="subcellular location">
    <subcellularLocation>
        <location evidence="6">Cytoplasm</location>
    </subcellularLocation>
</comment>
<evidence type="ECO:0000313" key="9">
    <source>
        <dbReference type="EMBL" id="PSR25655.1"/>
    </source>
</evidence>
<dbReference type="InterPro" id="IPR011114">
    <property type="entry name" value="RuvA_C"/>
</dbReference>
<comment type="similarity">
    <text evidence="6">Belongs to the RuvA family.</text>
</comment>
<comment type="domain">
    <text evidence="6">Has three domains with a flexible linker between the domains II and III and assumes an 'L' shape. Domain III is highly mobile and contacts RuvB.</text>
</comment>
<dbReference type="Gene3D" id="1.10.8.10">
    <property type="entry name" value="DNA helicase RuvA subunit, C-terminal domain"/>
    <property type="match status" value="1"/>
</dbReference>
<evidence type="ECO:0000256" key="6">
    <source>
        <dbReference type="HAMAP-Rule" id="MF_00031"/>
    </source>
</evidence>
<feature type="region of interest" description="Domain III" evidence="6">
    <location>
        <begin position="148"/>
        <end position="195"/>
    </location>
</feature>
<organism evidence="9 10">
    <name type="scientific">Sulfobacillus thermosulfidooxidans</name>
    <dbReference type="NCBI Taxonomy" id="28034"/>
    <lineage>
        <taxon>Bacteria</taxon>
        <taxon>Bacillati</taxon>
        <taxon>Bacillota</taxon>
        <taxon>Clostridia</taxon>
        <taxon>Eubacteriales</taxon>
        <taxon>Clostridiales Family XVII. Incertae Sedis</taxon>
        <taxon>Sulfobacillus</taxon>
    </lineage>
</organism>
<evidence type="ECO:0000256" key="1">
    <source>
        <dbReference type="ARBA" id="ARBA00022490"/>
    </source>
</evidence>
<proteinExistence type="inferred from homology"/>
<comment type="subunit">
    <text evidence="6">Homotetramer. Forms an RuvA(8)-RuvB(12)-Holliday junction (HJ) complex. HJ DNA is sandwiched between 2 RuvA tetramers; dsDNA enters through RuvA and exits via RuvB. An RuvB hexamer assembles on each DNA strand where it exits the tetramer. Each RuvB hexamer is contacted by two RuvA subunits (via domain III) on 2 adjacent RuvB subunits; this complex drives branch migration. In the full resolvosome a probable DNA-RuvA(4)-RuvB(12)-RuvC(2) complex forms which resolves the HJ.</text>
</comment>
<dbReference type="NCBIfam" id="TIGR00084">
    <property type="entry name" value="ruvA"/>
    <property type="match status" value="1"/>
</dbReference>
<keyword evidence="2 6" id="KW-0227">DNA damage</keyword>
<dbReference type="AlphaFoldDB" id="A0A1R0IQ56"/>
<dbReference type="GO" id="GO:0009378">
    <property type="term" value="F:four-way junction helicase activity"/>
    <property type="evidence" value="ECO:0007669"/>
    <property type="project" value="InterPro"/>
</dbReference>
<protein>
    <recommendedName>
        <fullName evidence="6">Holliday junction branch migration complex subunit RuvA</fullName>
    </recommendedName>
</protein>
<keyword evidence="3 6" id="KW-0238">DNA-binding</keyword>
<dbReference type="InterPro" id="IPR000085">
    <property type="entry name" value="RuvA"/>
</dbReference>
<evidence type="ECO:0000259" key="8">
    <source>
        <dbReference type="Pfam" id="PF07499"/>
    </source>
</evidence>
<name>A0A1R0IQ56_SULTH</name>
<keyword evidence="1 6" id="KW-0963">Cytoplasm</keyword>
<dbReference type="SUPFAM" id="SSF46929">
    <property type="entry name" value="DNA helicase RuvA subunit, C-terminal domain"/>
    <property type="match status" value="1"/>
</dbReference>
<dbReference type="SUPFAM" id="SSF47781">
    <property type="entry name" value="RuvA domain 2-like"/>
    <property type="match status" value="1"/>
</dbReference>
<dbReference type="GO" id="GO:0005524">
    <property type="term" value="F:ATP binding"/>
    <property type="evidence" value="ECO:0007669"/>
    <property type="project" value="InterPro"/>
</dbReference>
<keyword evidence="4 6" id="KW-0233">DNA recombination</keyword>
<dbReference type="GO" id="GO:0048476">
    <property type="term" value="C:Holliday junction resolvase complex"/>
    <property type="evidence" value="ECO:0007669"/>
    <property type="project" value="UniProtKB-UniRule"/>
</dbReference>
<dbReference type="GO" id="GO:0005737">
    <property type="term" value="C:cytoplasm"/>
    <property type="evidence" value="ECO:0007669"/>
    <property type="project" value="UniProtKB-SubCell"/>
</dbReference>
<dbReference type="GO" id="GO:0006310">
    <property type="term" value="P:DNA recombination"/>
    <property type="evidence" value="ECO:0007669"/>
    <property type="project" value="UniProtKB-UniRule"/>
</dbReference>
<dbReference type="InterPro" id="IPR010994">
    <property type="entry name" value="RuvA_2-like"/>
</dbReference>
<dbReference type="Gene3D" id="2.40.50.140">
    <property type="entry name" value="Nucleic acid-binding proteins"/>
    <property type="match status" value="1"/>
</dbReference>
<reference evidence="9 10" key="1">
    <citation type="journal article" date="2014" name="BMC Genomics">
        <title>Comparison of environmental and isolate Sulfobacillus genomes reveals diverse carbon, sulfur, nitrogen, and hydrogen metabolisms.</title>
        <authorList>
            <person name="Justice N.B."/>
            <person name="Norman A."/>
            <person name="Brown C.T."/>
            <person name="Singh A."/>
            <person name="Thomas B.C."/>
            <person name="Banfield J.F."/>
        </authorList>
    </citation>
    <scope>NUCLEOTIDE SEQUENCE [LARGE SCALE GENOMIC DNA]</scope>
    <source>
        <strain evidence="9">AMDSBA5</strain>
    </source>
</reference>
<feature type="region of interest" description="Domain I" evidence="6">
    <location>
        <begin position="1"/>
        <end position="64"/>
    </location>
</feature>
<dbReference type="HAMAP" id="MF_00031">
    <property type="entry name" value="DNA_HJ_migration_RuvA"/>
    <property type="match status" value="1"/>
</dbReference>
<comment type="caution">
    <text evidence="9">The sequence shown here is derived from an EMBL/GenBank/DDBJ whole genome shotgun (WGS) entry which is preliminary data.</text>
</comment>
<dbReference type="InterPro" id="IPR012340">
    <property type="entry name" value="NA-bd_OB-fold"/>
</dbReference>
<dbReference type="Proteomes" id="UP000242705">
    <property type="component" value="Unassembled WGS sequence"/>
</dbReference>
<dbReference type="SUPFAM" id="SSF50249">
    <property type="entry name" value="Nucleic acid-binding proteins"/>
    <property type="match status" value="1"/>
</dbReference>
<dbReference type="Gene3D" id="1.10.150.20">
    <property type="entry name" value="5' to 3' exonuclease, C-terminal subdomain"/>
    <property type="match status" value="1"/>
</dbReference>